<dbReference type="SMART" id="SM00100">
    <property type="entry name" value="cNMP"/>
    <property type="match status" value="2"/>
</dbReference>
<organism evidence="2 3">
    <name type="scientific">Stentor coeruleus</name>
    <dbReference type="NCBI Taxonomy" id="5963"/>
    <lineage>
        <taxon>Eukaryota</taxon>
        <taxon>Sar</taxon>
        <taxon>Alveolata</taxon>
        <taxon>Ciliophora</taxon>
        <taxon>Postciliodesmatophora</taxon>
        <taxon>Heterotrichea</taxon>
        <taxon>Heterotrichida</taxon>
        <taxon>Stentoridae</taxon>
        <taxon>Stentor</taxon>
    </lineage>
</organism>
<sequence>MDISLLTKFIFSPKILEELKSSTPEFKHKALIDILLTPTHVRSGKNMMMLKFLVRSFPFVRENILQLGESTFTHFCQAISFEEYKVGDIVFNQGDTGNKFYIILSGLVSVLTFPYNDDYSLEVAKLDIGMSFGELALIRKQPRSATIKCLEACQFIVLQKTDYLQILGKVEEKKLEEIVSFLHSISLFSSWTKKSLEKLSYHFKNKVFHRNQTVYKEGDIPEEFYIIKKGEFEFSKKQHISKNQKHEVLSIGISGRKATLIPLKITPKVALLSAGEIFGDEELLKGISRTLTCTCVVRGELMCMKKSDFFGRIRADDSIKYLQDSSNIRENIRADRLRYVPSIENSFSDIKNYSTETCDRLYKRSKAKLMINSVRHQMRNLKSKPKIKNILTLGETGKVKSGELHSLTPIYRLLNETPLMLKSFSPHFRHENYFDLDYSKCNYSRISLKTSLTPLPK</sequence>
<dbReference type="SUPFAM" id="SSF51206">
    <property type="entry name" value="cAMP-binding domain-like"/>
    <property type="match status" value="2"/>
</dbReference>
<name>A0A1R2CTK8_9CILI</name>
<gene>
    <name evidence="2" type="ORF">SteCoe_4881</name>
</gene>
<comment type="caution">
    <text evidence="2">The sequence shown here is derived from an EMBL/GenBank/DDBJ whole genome shotgun (WGS) entry which is preliminary data.</text>
</comment>
<dbReference type="PANTHER" id="PTHR23011">
    <property type="entry name" value="CYCLIC NUCLEOTIDE-BINDING DOMAIN CONTAINING PROTEIN"/>
    <property type="match status" value="1"/>
</dbReference>
<accession>A0A1R2CTK8</accession>
<proteinExistence type="predicted"/>
<dbReference type="AlphaFoldDB" id="A0A1R2CTK8"/>
<dbReference type="CDD" id="cd00038">
    <property type="entry name" value="CAP_ED"/>
    <property type="match status" value="2"/>
</dbReference>
<dbReference type="InterPro" id="IPR014710">
    <property type="entry name" value="RmlC-like_jellyroll"/>
</dbReference>
<dbReference type="PANTHER" id="PTHR23011:SF28">
    <property type="entry name" value="CYCLIC NUCLEOTIDE-BINDING DOMAIN CONTAINING PROTEIN"/>
    <property type="match status" value="1"/>
</dbReference>
<keyword evidence="3" id="KW-1185">Reference proteome</keyword>
<dbReference type="PROSITE" id="PS00889">
    <property type="entry name" value="CNMP_BINDING_2"/>
    <property type="match status" value="1"/>
</dbReference>
<reference evidence="2 3" key="1">
    <citation type="submission" date="2016-11" db="EMBL/GenBank/DDBJ databases">
        <title>The macronuclear genome of Stentor coeruleus: a giant cell with tiny introns.</title>
        <authorList>
            <person name="Slabodnick M."/>
            <person name="Ruby J.G."/>
            <person name="Reiff S.B."/>
            <person name="Swart E.C."/>
            <person name="Gosai S."/>
            <person name="Prabakaran S."/>
            <person name="Witkowska E."/>
            <person name="Larue G.E."/>
            <person name="Fisher S."/>
            <person name="Freeman R.M."/>
            <person name="Gunawardena J."/>
            <person name="Chu W."/>
            <person name="Stover N.A."/>
            <person name="Gregory B.D."/>
            <person name="Nowacki M."/>
            <person name="Derisi J."/>
            <person name="Roy S.W."/>
            <person name="Marshall W.F."/>
            <person name="Sood P."/>
        </authorList>
    </citation>
    <scope>NUCLEOTIDE SEQUENCE [LARGE SCALE GENOMIC DNA]</scope>
    <source>
        <strain evidence="2">WM001</strain>
    </source>
</reference>
<protein>
    <recommendedName>
        <fullName evidence="1">Cyclic nucleotide-binding domain-containing protein</fullName>
    </recommendedName>
</protein>
<dbReference type="InterPro" id="IPR000595">
    <property type="entry name" value="cNMP-bd_dom"/>
</dbReference>
<dbReference type="Pfam" id="PF00027">
    <property type="entry name" value="cNMP_binding"/>
    <property type="match status" value="1"/>
</dbReference>
<dbReference type="EMBL" id="MPUH01000063">
    <property type="protein sequence ID" value="OMJ92332.1"/>
    <property type="molecule type" value="Genomic_DNA"/>
</dbReference>
<dbReference type="Proteomes" id="UP000187209">
    <property type="component" value="Unassembled WGS sequence"/>
</dbReference>
<feature type="domain" description="Cyclic nucleotide-binding" evidence="1">
    <location>
        <begin position="187"/>
        <end position="309"/>
    </location>
</feature>
<evidence type="ECO:0000313" key="3">
    <source>
        <dbReference type="Proteomes" id="UP000187209"/>
    </source>
</evidence>
<dbReference type="InterPro" id="IPR018488">
    <property type="entry name" value="cNMP-bd_CS"/>
</dbReference>
<evidence type="ECO:0000259" key="1">
    <source>
        <dbReference type="PROSITE" id="PS50042"/>
    </source>
</evidence>
<evidence type="ECO:0000313" key="2">
    <source>
        <dbReference type="EMBL" id="OMJ92332.1"/>
    </source>
</evidence>
<dbReference type="PRINTS" id="PR00103">
    <property type="entry name" value="CAMPKINASE"/>
</dbReference>
<feature type="domain" description="Cyclic nucleotide-binding" evidence="1">
    <location>
        <begin position="63"/>
        <end position="184"/>
    </location>
</feature>
<dbReference type="OrthoDB" id="286597at2759"/>
<dbReference type="PROSITE" id="PS50042">
    <property type="entry name" value="CNMP_BINDING_3"/>
    <property type="match status" value="2"/>
</dbReference>
<dbReference type="Gene3D" id="2.60.120.10">
    <property type="entry name" value="Jelly Rolls"/>
    <property type="match status" value="2"/>
</dbReference>
<dbReference type="InterPro" id="IPR018490">
    <property type="entry name" value="cNMP-bd_dom_sf"/>
</dbReference>